<dbReference type="Proteomes" id="UP000006038">
    <property type="component" value="Chromosome 6"/>
</dbReference>
<name>J3MCU7_ORYBR</name>
<protein>
    <submittedName>
        <fullName evidence="3">Uncharacterized protein</fullName>
    </submittedName>
</protein>
<organism evidence="3">
    <name type="scientific">Oryza brachyantha</name>
    <name type="common">malo sina</name>
    <dbReference type="NCBI Taxonomy" id="4533"/>
    <lineage>
        <taxon>Eukaryota</taxon>
        <taxon>Viridiplantae</taxon>
        <taxon>Streptophyta</taxon>
        <taxon>Embryophyta</taxon>
        <taxon>Tracheophyta</taxon>
        <taxon>Spermatophyta</taxon>
        <taxon>Magnoliopsida</taxon>
        <taxon>Liliopsida</taxon>
        <taxon>Poales</taxon>
        <taxon>Poaceae</taxon>
        <taxon>BOP clade</taxon>
        <taxon>Oryzoideae</taxon>
        <taxon>Oryzeae</taxon>
        <taxon>Oryzinae</taxon>
        <taxon>Oryza</taxon>
    </lineage>
</organism>
<dbReference type="GO" id="GO:0008168">
    <property type="term" value="F:methyltransferase activity"/>
    <property type="evidence" value="ECO:0007669"/>
    <property type="project" value="InterPro"/>
</dbReference>
<accession>J3MCU7</accession>
<dbReference type="SUPFAM" id="SSF53335">
    <property type="entry name" value="S-adenosyl-L-methionine-dependent methyltransferases"/>
    <property type="match status" value="1"/>
</dbReference>
<dbReference type="AlphaFoldDB" id="J3MCU7"/>
<dbReference type="EnsemblPlants" id="OB06G18410.1">
    <property type="protein sequence ID" value="OB06G18410.1"/>
    <property type="gene ID" value="OB06G18410"/>
</dbReference>
<dbReference type="HOGENOM" id="CLU_1252335_0_0_1"/>
<reference evidence="3" key="1">
    <citation type="journal article" date="2013" name="Nat. Commun.">
        <title>Whole-genome sequencing of Oryza brachyantha reveals mechanisms underlying Oryza genome evolution.</title>
        <authorList>
            <person name="Chen J."/>
            <person name="Huang Q."/>
            <person name="Gao D."/>
            <person name="Wang J."/>
            <person name="Lang Y."/>
            <person name="Liu T."/>
            <person name="Li B."/>
            <person name="Bai Z."/>
            <person name="Luis Goicoechea J."/>
            <person name="Liang C."/>
            <person name="Chen C."/>
            <person name="Zhang W."/>
            <person name="Sun S."/>
            <person name="Liao Y."/>
            <person name="Zhang X."/>
            <person name="Yang L."/>
            <person name="Song C."/>
            <person name="Wang M."/>
            <person name="Shi J."/>
            <person name="Liu G."/>
            <person name="Liu J."/>
            <person name="Zhou H."/>
            <person name="Zhou W."/>
            <person name="Yu Q."/>
            <person name="An N."/>
            <person name="Chen Y."/>
            <person name="Cai Q."/>
            <person name="Wang B."/>
            <person name="Liu B."/>
            <person name="Min J."/>
            <person name="Huang Y."/>
            <person name="Wu H."/>
            <person name="Li Z."/>
            <person name="Zhang Y."/>
            <person name="Yin Y."/>
            <person name="Song W."/>
            <person name="Jiang J."/>
            <person name="Jackson S.A."/>
            <person name="Wing R.A."/>
            <person name="Wang J."/>
            <person name="Chen M."/>
        </authorList>
    </citation>
    <scope>NUCLEOTIDE SEQUENCE [LARGE SCALE GENOMIC DNA]</scope>
    <source>
        <strain evidence="3">cv. IRGC 101232</strain>
    </source>
</reference>
<evidence type="ECO:0000313" key="4">
    <source>
        <dbReference type="Proteomes" id="UP000006038"/>
    </source>
</evidence>
<sequence length="221" mass="25364">MAERTVFLADVRYRLERAQVVHKRDYDKQLQPISYEVDYWALLCLCQRAPSSLPQMTGKLKACFLRTYRVVDLINDVAMRLELPPYTILCYAYNAMLGMASFVGTQGDECSSGIHERYTCSGQLDHDVQRGLVEEEKVNSFNLPLYGPSIDEVKAVITCHKLFGINHIELFKSSWDPYDDMEHDGMRTSPQSGLNVSKCIRAVFETLLESHFGKYILDELF</sequence>
<keyword evidence="4" id="KW-1185">Reference proteome</keyword>
<dbReference type="STRING" id="4533.J3MCU7"/>
<dbReference type="GO" id="GO:0046872">
    <property type="term" value="F:metal ion binding"/>
    <property type="evidence" value="ECO:0007669"/>
    <property type="project" value="UniProtKB-KW"/>
</dbReference>
<reference evidence="3" key="2">
    <citation type="submission" date="2013-04" db="UniProtKB">
        <authorList>
            <consortium name="EnsemblPlants"/>
        </authorList>
    </citation>
    <scope>IDENTIFICATION</scope>
</reference>
<dbReference type="InterPro" id="IPR029063">
    <property type="entry name" value="SAM-dependent_MTases_sf"/>
</dbReference>
<dbReference type="InterPro" id="IPR005299">
    <property type="entry name" value="MeTrfase_7"/>
</dbReference>
<dbReference type="Gene3D" id="3.40.50.150">
    <property type="entry name" value="Vaccinia Virus protein VP39"/>
    <property type="match status" value="1"/>
</dbReference>
<evidence type="ECO:0000256" key="2">
    <source>
        <dbReference type="ARBA" id="ARBA00022842"/>
    </source>
</evidence>
<evidence type="ECO:0000256" key="1">
    <source>
        <dbReference type="ARBA" id="ARBA00022723"/>
    </source>
</evidence>
<dbReference type="Pfam" id="PF03492">
    <property type="entry name" value="Methyltransf_7"/>
    <property type="match status" value="1"/>
</dbReference>
<proteinExistence type="predicted"/>
<dbReference type="PANTHER" id="PTHR31009">
    <property type="entry name" value="S-ADENOSYL-L-METHIONINE:CARBOXYL METHYLTRANSFERASE FAMILY PROTEIN"/>
    <property type="match status" value="1"/>
</dbReference>
<dbReference type="Gene3D" id="1.10.1200.270">
    <property type="entry name" value="Methyltransferase, alpha-helical capping domain"/>
    <property type="match status" value="1"/>
</dbReference>
<dbReference type="eggNOG" id="ENOG502QQVK">
    <property type="taxonomic scope" value="Eukaryota"/>
</dbReference>
<dbReference type="Gramene" id="OB06G18410.1">
    <property type="protein sequence ID" value="OB06G18410.1"/>
    <property type="gene ID" value="OB06G18410"/>
</dbReference>
<keyword evidence="2" id="KW-0460">Magnesium</keyword>
<keyword evidence="1" id="KW-0479">Metal-binding</keyword>
<dbReference type="InterPro" id="IPR042086">
    <property type="entry name" value="MeTrfase_capping"/>
</dbReference>
<evidence type="ECO:0000313" key="3">
    <source>
        <dbReference type="EnsemblPlants" id="OB06G18410.1"/>
    </source>
</evidence>